<dbReference type="eggNOG" id="COG3203">
    <property type="taxonomic scope" value="Bacteria"/>
</dbReference>
<keyword evidence="1" id="KW-0732">Signal</keyword>
<protein>
    <recommendedName>
        <fullName evidence="5">LbtU family siderophore porin</fullName>
    </recommendedName>
</protein>
<evidence type="ECO:0000256" key="1">
    <source>
        <dbReference type="SAM" id="SignalP"/>
    </source>
</evidence>
<feature type="signal peptide" evidence="1">
    <location>
        <begin position="1"/>
        <end position="21"/>
    </location>
</feature>
<feature type="chain" id="PRO_5015086671" description="LbtU family siderophore porin" evidence="1">
    <location>
        <begin position="22"/>
        <end position="473"/>
    </location>
</feature>
<dbReference type="STRING" id="59196.RICGR_1388"/>
<dbReference type="EMBL" id="AAQJ02000001">
    <property type="protein sequence ID" value="EDP46417.1"/>
    <property type="molecule type" value="Genomic_DNA"/>
</dbReference>
<dbReference type="Proteomes" id="UP000054075">
    <property type="component" value="Unassembled WGS sequence"/>
</dbReference>
<evidence type="ECO:0008006" key="5">
    <source>
        <dbReference type="Google" id="ProtNLM"/>
    </source>
</evidence>
<organism evidence="3 4">
    <name type="scientific">Rickettsiella grylli</name>
    <dbReference type="NCBI Taxonomy" id="59196"/>
    <lineage>
        <taxon>Bacteria</taxon>
        <taxon>Pseudomonadati</taxon>
        <taxon>Pseudomonadota</taxon>
        <taxon>Gammaproteobacteria</taxon>
        <taxon>Legionellales</taxon>
        <taxon>Coxiellaceae</taxon>
        <taxon>Rickettsiella</taxon>
    </lineage>
</organism>
<accession>A8PPW8</accession>
<evidence type="ECO:0000313" key="2">
    <source>
        <dbReference type="EMBL" id="EDP45706.1"/>
    </source>
</evidence>
<dbReference type="EMBL" id="AAQJ02000001">
    <property type="protein sequence ID" value="EDP45706.1"/>
    <property type="molecule type" value="Genomic_DNA"/>
</dbReference>
<dbReference type="OrthoDB" id="5659536at2"/>
<comment type="caution">
    <text evidence="3">The sequence shown here is derived from an EMBL/GenBank/DDBJ whole genome shotgun (WGS) entry which is preliminary data.</text>
</comment>
<keyword evidence="4" id="KW-1185">Reference proteome</keyword>
<dbReference type="RefSeq" id="WP_006034694.1">
    <property type="nucleotide sequence ID" value="NZ_AAQJ02000001.1"/>
</dbReference>
<reference evidence="3 4" key="1">
    <citation type="submission" date="2006-04" db="EMBL/GenBank/DDBJ databases">
        <authorList>
            <person name="Seshadri R."/>
            <person name="Federici B.A."/>
        </authorList>
    </citation>
    <scope>NUCLEOTIDE SEQUENCE [LARGE SCALE GENOMIC DNA]</scope>
</reference>
<gene>
    <name evidence="3" type="ORF">RICGR_1388</name>
    <name evidence="2" type="ORF">RICGR_1389</name>
</gene>
<evidence type="ECO:0000313" key="3">
    <source>
        <dbReference type="EMBL" id="EDP46417.1"/>
    </source>
</evidence>
<evidence type="ECO:0000313" key="4">
    <source>
        <dbReference type="Proteomes" id="UP000054075"/>
    </source>
</evidence>
<sequence length="473" mass="51644">MKLKAIVASLVTLGLSGPVLAMQPYVMDTSYQMDLMRYQVNKIDMILDRNQPGGFDQPCGWTCRINVSGWINTDVYLGNKPPVFWTFNPAYNPFLPINPDSVPPNTLTIPTSGRASDLLLNNANFFVDARVNNWVTANMSVVYSSLSSIPGSTGPYQIANSFFVYHPLNRTAIDTAYATIGNFMASPIYFRVGKEYIPFGAYDPYGFVTQENPTQLFTEITATAAQLGFVAMNGLYGSLYTFAGNPKISDGGSTRRIQNGGVDLGWGYSRCHSKFNINAGYIANIADSNFLSSYYMNSLIEGTTVPGLPDKKVPAWNVNADVTFGPFDANGHFVRTTSSLANPFFLSGNSSPGFQVLENPPAELGKPTVWGLEAGLTFPVAAHQSRFAIGYQKTTHLATFLPEQRIYADYMVNLAKWFDLGIAVFQDRDYDEGEGVITTDSTTGIPPAGTVIRQGATNNKSTVGQLRASIKFA</sequence>
<dbReference type="NCBIfam" id="NF033652">
    <property type="entry name" value="LbtU_sider_porin"/>
    <property type="match status" value="1"/>
</dbReference>
<name>A8PPW8_9COXI</name>
<reference evidence="3 4" key="2">
    <citation type="submission" date="2007-10" db="EMBL/GenBank/DDBJ databases">
        <authorList>
            <person name="Myers G.S."/>
        </authorList>
    </citation>
    <scope>NUCLEOTIDE SEQUENCE [LARGE SCALE GENOMIC DNA]</scope>
</reference>
<dbReference type="AlphaFoldDB" id="A8PPW8"/>
<proteinExistence type="predicted"/>